<evidence type="ECO:0000259" key="1">
    <source>
        <dbReference type="Pfam" id="PF20150"/>
    </source>
</evidence>
<proteinExistence type="predicted"/>
<organism evidence="2 3">
    <name type="scientific">Rhynchosporium agropyri</name>
    <dbReference type="NCBI Taxonomy" id="914238"/>
    <lineage>
        <taxon>Eukaryota</taxon>
        <taxon>Fungi</taxon>
        <taxon>Dikarya</taxon>
        <taxon>Ascomycota</taxon>
        <taxon>Pezizomycotina</taxon>
        <taxon>Leotiomycetes</taxon>
        <taxon>Helotiales</taxon>
        <taxon>Ploettnerulaceae</taxon>
        <taxon>Rhynchosporium</taxon>
    </lineage>
</organism>
<reference evidence="3" key="1">
    <citation type="submission" date="2016-03" db="EMBL/GenBank/DDBJ databases">
        <authorList>
            <person name="Guldener U."/>
        </authorList>
    </citation>
    <scope>NUCLEOTIDE SEQUENCE [LARGE SCALE GENOMIC DNA]</scope>
    <source>
        <strain evidence="3">04CH-RAC-A.6.1</strain>
    </source>
</reference>
<protein>
    <recommendedName>
        <fullName evidence="1">2EXR domain-containing protein</fullName>
    </recommendedName>
</protein>
<evidence type="ECO:0000313" key="3">
    <source>
        <dbReference type="Proteomes" id="UP000178912"/>
    </source>
</evidence>
<keyword evidence="3" id="KW-1185">Reference proteome</keyword>
<dbReference type="PANTHER" id="PTHR35910:SF1">
    <property type="entry name" value="2EXR DOMAIN-CONTAINING PROTEIN"/>
    <property type="match status" value="1"/>
</dbReference>
<feature type="domain" description="2EXR" evidence="1">
    <location>
        <begin position="7"/>
        <end position="109"/>
    </location>
</feature>
<dbReference type="EMBL" id="FJUX01000062">
    <property type="protein sequence ID" value="CZT03447.1"/>
    <property type="molecule type" value="Genomic_DNA"/>
</dbReference>
<dbReference type="Proteomes" id="UP000178912">
    <property type="component" value="Unassembled WGS sequence"/>
</dbReference>
<dbReference type="AlphaFoldDB" id="A0A1E1KYW3"/>
<sequence length="222" mass="25114">MPSLAEFYLFPTLPSELRLKVWALIVSEPRIVDLSCRKGVVKSNKQSTRFVEAFLSSTPVPPVLQVCRESRYEALATYKPHFTSYKSSTPPYTKSLLPRYIYLALGQDTIKCSDNLLAYLDTDDTANFRRLILDVADAAYFGHFNMEVVLQMGQLKDLELYTTEGLSNLRCNSAEIISRDFEMAKRNDPGWECPRVRIISSETGQESKVIEAGALIPGWTVE</sequence>
<dbReference type="InterPro" id="IPR045518">
    <property type="entry name" value="2EXR"/>
</dbReference>
<dbReference type="Pfam" id="PF20150">
    <property type="entry name" value="2EXR"/>
    <property type="match status" value="1"/>
</dbReference>
<dbReference type="PANTHER" id="PTHR35910">
    <property type="entry name" value="2EXR DOMAIN-CONTAINING PROTEIN"/>
    <property type="match status" value="1"/>
</dbReference>
<gene>
    <name evidence="2" type="ORF">RAG0_10194</name>
</gene>
<evidence type="ECO:0000313" key="2">
    <source>
        <dbReference type="EMBL" id="CZT03447.1"/>
    </source>
</evidence>
<dbReference type="OrthoDB" id="3473305at2759"/>
<accession>A0A1E1KYW3</accession>
<name>A0A1E1KYW3_9HELO</name>